<organism evidence="2 3">
    <name type="scientific">Trichomonascus ciferrii</name>
    <dbReference type="NCBI Taxonomy" id="44093"/>
    <lineage>
        <taxon>Eukaryota</taxon>
        <taxon>Fungi</taxon>
        <taxon>Dikarya</taxon>
        <taxon>Ascomycota</taxon>
        <taxon>Saccharomycotina</taxon>
        <taxon>Dipodascomycetes</taxon>
        <taxon>Dipodascales</taxon>
        <taxon>Trichomonascaceae</taxon>
        <taxon>Trichomonascus</taxon>
        <taxon>Trichomonascus ciferrii complex</taxon>
    </lineage>
</organism>
<dbReference type="InterPro" id="IPR014752">
    <property type="entry name" value="Arrestin-like_C"/>
</dbReference>
<comment type="caution">
    <text evidence="2">The sequence shown here is derived from an EMBL/GenBank/DDBJ whole genome shotgun (WGS) entry which is preliminary data.</text>
</comment>
<dbReference type="Pfam" id="PF04426">
    <property type="entry name" value="Bul1_C"/>
    <property type="match status" value="1"/>
</dbReference>
<evidence type="ECO:0000259" key="1">
    <source>
        <dbReference type="Pfam" id="PF04426"/>
    </source>
</evidence>
<gene>
    <name evidence="2" type="ORF">TRICI_003801</name>
</gene>
<evidence type="ECO:0000313" key="3">
    <source>
        <dbReference type="Proteomes" id="UP000761534"/>
    </source>
</evidence>
<reference evidence="2" key="1">
    <citation type="journal article" date="2019" name="G3 (Bethesda)">
        <title>Genome Assemblies of Two Rare Opportunistic Yeast Pathogens: Diutina rugosa (syn. Candida rugosa) and Trichomonascus ciferrii (syn. Candida ciferrii).</title>
        <authorList>
            <person name="Mixao V."/>
            <person name="Saus E."/>
            <person name="Hansen A.P."/>
            <person name="Lass-Florl C."/>
            <person name="Gabaldon T."/>
        </authorList>
    </citation>
    <scope>NUCLEOTIDE SEQUENCE</scope>
    <source>
        <strain evidence="2">CBS 4856</strain>
    </source>
</reference>
<dbReference type="OrthoDB" id="2283785at2759"/>
<dbReference type="InterPro" id="IPR022794">
    <property type="entry name" value="Bul1_C"/>
</dbReference>
<dbReference type="VEuPathDB" id="FungiDB:TRICI_003801"/>
<keyword evidence="3" id="KW-1185">Reference proteome</keyword>
<protein>
    <recommendedName>
        <fullName evidence="1">Bul1 C-terminal domain-containing protein</fullName>
    </recommendedName>
</protein>
<dbReference type="Proteomes" id="UP000761534">
    <property type="component" value="Unassembled WGS sequence"/>
</dbReference>
<dbReference type="PANTHER" id="PTHR31904">
    <property type="entry name" value="BYPASS OF STOP CODON PROTEIN 5-RELATED"/>
    <property type="match status" value="1"/>
</dbReference>
<proteinExistence type="predicted"/>
<dbReference type="Gene3D" id="2.60.40.640">
    <property type="match status" value="1"/>
</dbReference>
<feature type="domain" description="Bul1 C-terminal" evidence="1">
    <location>
        <begin position="330"/>
        <end position="385"/>
    </location>
</feature>
<sequence length="388" mass="43325">MYVDFPEGEASPPPSYTIGTTIQPAEIEDTKVTSIYTGQIIIYTSIDQDMATPFDAGDSLTGRVVVVPNKDTKFDKVAIELHLVETFKCSQSFSSCSYISKSINLSKHHIPSEAYPEDMVLKSGLKYTFTYSLIIPTSLNGAQCENSRFSPHYELPSSLGSICPMFVDSLDVRDKRLTTSYQIRTRIYNDGCYHSPTAQSRRLVPVRTSYPPCLEAYATCEISKRTSKLSNWIASTFRPRRCPQITLSVQDVPALYIQGKSSSVVNVQLTYIGKAQVPNIAKASYTLQGFVTTSKEPLSYYPQLTDSKECSNIDSFPTQVTTFTEPVWKNGLTRIKVPLTLPEDVYRLVPTFFTCNCSRQYVIKLTLSFDNSSSASVTFPVVIANKFL</sequence>
<dbReference type="InterPro" id="IPR039634">
    <property type="entry name" value="Bul1-like"/>
</dbReference>
<dbReference type="PANTHER" id="PTHR31904:SF1">
    <property type="entry name" value="BYPASS OF STOP CODON PROTEIN 5-RELATED"/>
    <property type="match status" value="1"/>
</dbReference>
<dbReference type="AlphaFoldDB" id="A0A642V294"/>
<dbReference type="EMBL" id="SWFS01000283">
    <property type="protein sequence ID" value="KAA8911439.1"/>
    <property type="molecule type" value="Genomic_DNA"/>
</dbReference>
<name>A0A642V294_9ASCO</name>
<accession>A0A642V294</accession>
<evidence type="ECO:0000313" key="2">
    <source>
        <dbReference type="EMBL" id="KAA8911439.1"/>
    </source>
</evidence>